<comment type="caution">
    <text evidence="2">The sequence shown here is derived from an EMBL/GenBank/DDBJ whole genome shotgun (WGS) entry which is preliminary data.</text>
</comment>
<protein>
    <submittedName>
        <fullName evidence="2">Uncharacterized protein</fullName>
    </submittedName>
</protein>
<evidence type="ECO:0000313" key="3">
    <source>
        <dbReference type="Proteomes" id="UP000226079"/>
    </source>
</evidence>
<proteinExistence type="predicted"/>
<feature type="transmembrane region" description="Helical" evidence="1">
    <location>
        <begin position="37"/>
        <end position="58"/>
    </location>
</feature>
<keyword evidence="1" id="KW-1133">Transmembrane helix</keyword>
<dbReference type="AlphaFoldDB" id="A0A2A9CT32"/>
<feature type="transmembrane region" description="Helical" evidence="1">
    <location>
        <begin position="145"/>
        <end position="169"/>
    </location>
</feature>
<dbReference type="RefSeq" id="WP_098460728.1">
    <property type="nucleotide sequence ID" value="NZ_PDJC01000001.1"/>
</dbReference>
<feature type="transmembrane region" description="Helical" evidence="1">
    <location>
        <begin position="6"/>
        <end position="25"/>
    </location>
</feature>
<feature type="transmembrane region" description="Helical" evidence="1">
    <location>
        <begin position="112"/>
        <end position="133"/>
    </location>
</feature>
<accession>A0A2A9CT32</accession>
<sequence>MSVLPAFVILLLVSAVLALPFLLFRVASQGGEQLLRIVRLASGAAIALAAFWALAAVVGTSVPSPRVTVPVELVPIHLPAGPTPLGLSASVTGGGFDQVTVTASGLSVLARLALALAPVLTAGTTIAVAVVVLRLARSLGAGDPFALSSSALATAGWVAMVGGTLATWVGNFADWVTSGELFGAMGWTGTGDLSDPAQLGWPGPAGLRFDIPFTPLAAGLALILLAAVFGHGARLRADAEGLV</sequence>
<reference evidence="2 3" key="1">
    <citation type="submission" date="2017-10" db="EMBL/GenBank/DDBJ databases">
        <title>Sequencing the genomes of 1000 actinobacteria strains.</title>
        <authorList>
            <person name="Klenk H.-P."/>
        </authorList>
    </citation>
    <scope>NUCLEOTIDE SEQUENCE [LARGE SCALE GENOMIC DNA]</scope>
    <source>
        <strain evidence="2 3">DSM 15597</strain>
    </source>
</reference>
<evidence type="ECO:0000313" key="2">
    <source>
        <dbReference type="EMBL" id="PFG17286.1"/>
    </source>
</evidence>
<keyword evidence="3" id="KW-1185">Reference proteome</keyword>
<dbReference type="Proteomes" id="UP000226079">
    <property type="component" value="Unassembled WGS sequence"/>
</dbReference>
<feature type="transmembrane region" description="Helical" evidence="1">
    <location>
        <begin position="211"/>
        <end position="229"/>
    </location>
</feature>
<gene>
    <name evidence="2" type="ORF">ATK74_1853</name>
</gene>
<keyword evidence="1" id="KW-0812">Transmembrane</keyword>
<organism evidence="2 3">
    <name type="scientific">Propionicimonas paludicola</name>
    <dbReference type="NCBI Taxonomy" id="185243"/>
    <lineage>
        <taxon>Bacteria</taxon>
        <taxon>Bacillati</taxon>
        <taxon>Actinomycetota</taxon>
        <taxon>Actinomycetes</taxon>
        <taxon>Propionibacteriales</taxon>
        <taxon>Nocardioidaceae</taxon>
        <taxon>Propionicimonas</taxon>
    </lineage>
</organism>
<keyword evidence="1" id="KW-0472">Membrane</keyword>
<dbReference type="EMBL" id="PDJC01000001">
    <property type="protein sequence ID" value="PFG17286.1"/>
    <property type="molecule type" value="Genomic_DNA"/>
</dbReference>
<name>A0A2A9CT32_9ACTN</name>
<evidence type="ECO:0000256" key="1">
    <source>
        <dbReference type="SAM" id="Phobius"/>
    </source>
</evidence>